<evidence type="ECO:0000313" key="1">
    <source>
        <dbReference type="EMBL" id="GAH96401.1"/>
    </source>
</evidence>
<organism evidence="1">
    <name type="scientific">marine sediment metagenome</name>
    <dbReference type="NCBI Taxonomy" id="412755"/>
    <lineage>
        <taxon>unclassified sequences</taxon>
        <taxon>metagenomes</taxon>
        <taxon>ecological metagenomes</taxon>
    </lineage>
</organism>
<dbReference type="EMBL" id="BARV01000296">
    <property type="protein sequence ID" value="GAH96401.1"/>
    <property type="molecule type" value="Genomic_DNA"/>
</dbReference>
<sequence>MKKRVLNDILNTLAQIKINVLLIKRHNKKHDPKDLKLAAYVDGIHQSINYAVTSLGVSQPRFNEIVKGKVKILFKLE</sequence>
<name>X1JNT4_9ZZZZ</name>
<proteinExistence type="predicted"/>
<reference evidence="1" key="1">
    <citation type="journal article" date="2014" name="Front. Microbiol.">
        <title>High frequency of phylogenetically diverse reductive dehalogenase-homologous genes in deep subseafloor sedimentary metagenomes.</title>
        <authorList>
            <person name="Kawai M."/>
            <person name="Futagami T."/>
            <person name="Toyoda A."/>
            <person name="Takaki Y."/>
            <person name="Nishi S."/>
            <person name="Hori S."/>
            <person name="Arai W."/>
            <person name="Tsubouchi T."/>
            <person name="Morono Y."/>
            <person name="Uchiyama I."/>
            <person name="Ito T."/>
            <person name="Fujiyama A."/>
            <person name="Inagaki F."/>
            <person name="Takami H."/>
        </authorList>
    </citation>
    <scope>NUCLEOTIDE SEQUENCE</scope>
    <source>
        <strain evidence="1">Expedition CK06-06</strain>
    </source>
</reference>
<comment type="caution">
    <text evidence="1">The sequence shown here is derived from an EMBL/GenBank/DDBJ whole genome shotgun (WGS) entry which is preliminary data.</text>
</comment>
<accession>X1JNT4</accession>
<gene>
    <name evidence="1" type="ORF">S06H3_01232</name>
</gene>
<dbReference type="AlphaFoldDB" id="X1JNT4"/>
<protein>
    <submittedName>
        <fullName evidence="1">Uncharacterized protein</fullName>
    </submittedName>
</protein>